<feature type="binding site" evidence="10">
    <location>
        <position position="303"/>
    </location>
    <ligand>
        <name>ATP</name>
        <dbReference type="ChEBI" id="CHEBI:30616"/>
    </ligand>
</feature>
<gene>
    <name evidence="13" type="ORF">IFM89_001850</name>
</gene>
<dbReference type="SUPFAM" id="SSF56112">
    <property type="entry name" value="Protein kinase-like (PK-like)"/>
    <property type="match status" value="1"/>
</dbReference>
<evidence type="ECO:0000256" key="7">
    <source>
        <dbReference type="ARBA" id="ARBA00022840"/>
    </source>
</evidence>
<dbReference type="InterPro" id="IPR000719">
    <property type="entry name" value="Prot_kinase_dom"/>
</dbReference>
<feature type="region of interest" description="Disordered" evidence="11">
    <location>
        <begin position="1"/>
        <end position="23"/>
    </location>
</feature>
<name>A0A835LQK2_9MAGN</name>
<evidence type="ECO:0000256" key="5">
    <source>
        <dbReference type="ARBA" id="ARBA00022741"/>
    </source>
</evidence>
<feature type="domain" description="Protein kinase" evidence="12">
    <location>
        <begin position="275"/>
        <end position="465"/>
    </location>
</feature>
<evidence type="ECO:0000256" key="3">
    <source>
        <dbReference type="ARBA" id="ARBA00022527"/>
    </source>
</evidence>
<protein>
    <recommendedName>
        <fullName evidence="2">mitogen-activated protein kinase kinase kinase</fullName>
        <ecNumber evidence="2">2.7.11.25</ecNumber>
    </recommendedName>
</protein>
<organism evidence="13 14">
    <name type="scientific">Coptis chinensis</name>
    <dbReference type="NCBI Taxonomy" id="261450"/>
    <lineage>
        <taxon>Eukaryota</taxon>
        <taxon>Viridiplantae</taxon>
        <taxon>Streptophyta</taxon>
        <taxon>Embryophyta</taxon>
        <taxon>Tracheophyta</taxon>
        <taxon>Spermatophyta</taxon>
        <taxon>Magnoliopsida</taxon>
        <taxon>Ranunculales</taxon>
        <taxon>Ranunculaceae</taxon>
        <taxon>Coptidoideae</taxon>
        <taxon>Coptis</taxon>
    </lineage>
</organism>
<proteinExistence type="inferred from homology"/>
<keyword evidence="4" id="KW-0808">Transferase</keyword>
<dbReference type="GO" id="GO:0005524">
    <property type="term" value="F:ATP binding"/>
    <property type="evidence" value="ECO:0007669"/>
    <property type="project" value="UniProtKB-UniRule"/>
</dbReference>
<evidence type="ECO:0000256" key="6">
    <source>
        <dbReference type="ARBA" id="ARBA00022777"/>
    </source>
</evidence>
<dbReference type="InterPro" id="IPR011009">
    <property type="entry name" value="Kinase-like_dom_sf"/>
</dbReference>
<evidence type="ECO:0000256" key="1">
    <source>
        <dbReference type="ARBA" id="ARBA00006529"/>
    </source>
</evidence>
<evidence type="ECO:0000259" key="12">
    <source>
        <dbReference type="PROSITE" id="PS50011"/>
    </source>
</evidence>
<dbReference type="Pfam" id="PF00069">
    <property type="entry name" value="Pkinase"/>
    <property type="match status" value="1"/>
</dbReference>
<dbReference type="PROSITE" id="PS50011">
    <property type="entry name" value="PROTEIN_KINASE_DOM"/>
    <property type="match status" value="1"/>
</dbReference>
<comment type="similarity">
    <text evidence="1">Belongs to the protein kinase superfamily. STE Ser/Thr protein kinase family. MAP kinase kinase kinase subfamily.</text>
</comment>
<dbReference type="AlphaFoldDB" id="A0A835LQK2"/>
<comment type="caution">
    <text evidence="13">The sequence shown here is derived from an EMBL/GenBank/DDBJ whole genome shotgun (WGS) entry which is preliminary data.</text>
</comment>
<keyword evidence="6" id="KW-0418">Kinase</keyword>
<evidence type="ECO:0000256" key="9">
    <source>
        <dbReference type="ARBA" id="ARBA00048329"/>
    </source>
</evidence>
<keyword evidence="14" id="KW-1185">Reference proteome</keyword>
<keyword evidence="5 10" id="KW-0547">Nucleotide-binding</keyword>
<evidence type="ECO:0000256" key="4">
    <source>
        <dbReference type="ARBA" id="ARBA00022679"/>
    </source>
</evidence>
<dbReference type="Gene3D" id="1.10.510.10">
    <property type="entry name" value="Transferase(Phosphotransferase) domain 1"/>
    <property type="match status" value="1"/>
</dbReference>
<dbReference type="EC" id="2.7.11.25" evidence="2"/>
<dbReference type="PANTHER" id="PTHR48016">
    <property type="entry name" value="MAP KINASE KINASE KINASE SSK2-RELATED-RELATED"/>
    <property type="match status" value="1"/>
</dbReference>
<evidence type="ECO:0000256" key="11">
    <source>
        <dbReference type="SAM" id="MobiDB-lite"/>
    </source>
</evidence>
<dbReference type="PANTHER" id="PTHR48016:SF29">
    <property type="entry name" value="MITOGEN-ACTIVATED PROTEIN KINASE KINASE KINASE 1-RELATED"/>
    <property type="match status" value="1"/>
</dbReference>
<dbReference type="InterPro" id="IPR017441">
    <property type="entry name" value="Protein_kinase_ATP_BS"/>
</dbReference>
<keyword evidence="7 10" id="KW-0067">ATP-binding</keyword>
<sequence length="465" mass="51441">MDFSSLIQKRRKPKLDRRNAIKNIDYEAPSSSSFTSSTSNDVGSLRTRSLDISPYAKTQTSFRIEGTEGEIDRICYSLGLSGPDDLSIPTSLWESTRKSRSSELYFPKNEVGVEKDCFLSRFGGGERVLDSGGSEKGVNLLPLNAGNGERGIRGIRPPVLAPPPLVSRPVLDNLGSSWDILKSFAPDNDSKGGSYSYRCLSDEENGDGEEEDEVVVRMDGMIIEEDGGVRFGETTLLSESCSFSTSNDDDSSSQNTDPMYIISPNARFKRDIKSWTKGSLLGSGSFGTVYEGLSDDGFFFAVKEVSLLDQGSQAKQSIVQLEQEISLLSQFEHENIVQYLGTDKDEEKLYIFLELVTKGSLAQLYQKYHLQDSQATKFNDVKSSKGTPFWMAPEMQALFRIGRGEPPPVPNSLSRVARDFILQCVQVSADDRPTAAQLLEHPFVKRVLFASSGPASPLHHNWRQS</sequence>
<keyword evidence="3" id="KW-0723">Serine/threonine-protein kinase</keyword>
<dbReference type="PROSITE" id="PS00107">
    <property type="entry name" value="PROTEIN_KINASE_ATP"/>
    <property type="match status" value="1"/>
</dbReference>
<evidence type="ECO:0000256" key="10">
    <source>
        <dbReference type="PROSITE-ProRule" id="PRU10141"/>
    </source>
</evidence>
<dbReference type="InterPro" id="IPR050538">
    <property type="entry name" value="MAP_kinase_kinase_kinase"/>
</dbReference>
<evidence type="ECO:0000313" key="14">
    <source>
        <dbReference type="Proteomes" id="UP000631114"/>
    </source>
</evidence>
<comment type="catalytic activity">
    <reaction evidence="9">
        <text>L-seryl-[protein] + ATP = O-phospho-L-seryl-[protein] + ADP + H(+)</text>
        <dbReference type="Rhea" id="RHEA:17989"/>
        <dbReference type="Rhea" id="RHEA-COMP:9863"/>
        <dbReference type="Rhea" id="RHEA-COMP:11604"/>
        <dbReference type="ChEBI" id="CHEBI:15378"/>
        <dbReference type="ChEBI" id="CHEBI:29999"/>
        <dbReference type="ChEBI" id="CHEBI:30616"/>
        <dbReference type="ChEBI" id="CHEBI:83421"/>
        <dbReference type="ChEBI" id="CHEBI:456216"/>
        <dbReference type="EC" id="2.7.11.25"/>
    </reaction>
</comment>
<dbReference type="EMBL" id="JADFTS010000006">
    <property type="protein sequence ID" value="KAF9599904.1"/>
    <property type="molecule type" value="Genomic_DNA"/>
</dbReference>
<dbReference type="OrthoDB" id="266718at2759"/>
<accession>A0A835LQK2</accession>
<comment type="catalytic activity">
    <reaction evidence="8">
        <text>L-threonyl-[protein] + ATP = O-phospho-L-threonyl-[protein] + ADP + H(+)</text>
        <dbReference type="Rhea" id="RHEA:46608"/>
        <dbReference type="Rhea" id="RHEA-COMP:11060"/>
        <dbReference type="Rhea" id="RHEA-COMP:11605"/>
        <dbReference type="ChEBI" id="CHEBI:15378"/>
        <dbReference type="ChEBI" id="CHEBI:30013"/>
        <dbReference type="ChEBI" id="CHEBI:30616"/>
        <dbReference type="ChEBI" id="CHEBI:61977"/>
        <dbReference type="ChEBI" id="CHEBI:456216"/>
        <dbReference type="EC" id="2.7.11.25"/>
    </reaction>
</comment>
<evidence type="ECO:0000313" key="13">
    <source>
        <dbReference type="EMBL" id="KAF9599904.1"/>
    </source>
</evidence>
<evidence type="ECO:0000256" key="2">
    <source>
        <dbReference type="ARBA" id="ARBA00012406"/>
    </source>
</evidence>
<dbReference type="GO" id="GO:0005737">
    <property type="term" value="C:cytoplasm"/>
    <property type="evidence" value="ECO:0007669"/>
    <property type="project" value="TreeGrafter"/>
</dbReference>
<dbReference type="Gene3D" id="3.30.200.20">
    <property type="entry name" value="Phosphorylase Kinase, domain 1"/>
    <property type="match status" value="1"/>
</dbReference>
<reference evidence="13 14" key="1">
    <citation type="submission" date="2020-10" db="EMBL/GenBank/DDBJ databases">
        <title>The Coptis chinensis genome and diversification of protoberbering-type alkaloids.</title>
        <authorList>
            <person name="Wang B."/>
            <person name="Shu S."/>
            <person name="Song C."/>
            <person name="Liu Y."/>
        </authorList>
    </citation>
    <scope>NUCLEOTIDE SEQUENCE [LARGE SCALE GENOMIC DNA]</scope>
    <source>
        <strain evidence="13">HL-2020</strain>
        <tissue evidence="13">Leaf</tissue>
    </source>
</reference>
<evidence type="ECO:0000256" key="8">
    <source>
        <dbReference type="ARBA" id="ARBA00047559"/>
    </source>
</evidence>
<dbReference type="Proteomes" id="UP000631114">
    <property type="component" value="Unassembled WGS sequence"/>
</dbReference>
<dbReference type="GO" id="GO:0004709">
    <property type="term" value="F:MAP kinase kinase kinase activity"/>
    <property type="evidence" value="ECO:0007669"/>
    <property type="project" value="UniProtKB-EC"/>
</dbReference>